<dbReference type="eggNOG" id="COG0456">
    <property type="taxonomic scope" value="Bacteria"/>
</dbReference>
<dbReference type="Gene3D" id="3.40.630.30">
    <property type="match status" value="1"/>
</dbReference>
<dbReference type="PROSITE" id="PS51186">
    <property type="entry name" value="GNAT"/>
    <property type="match status" value="1"/>
</dbReference>
<dbReference type="InterPro" id="IPR016181">
    <property type="entry name" value="Acyl_CoA_acyltransferase"/>
</dbReference>
<dbReference type="Proteomes" id="UP000013785">
    <property type="component" value="Unassembled WGS sequence"/>
</dbReference>
<accession>R3W193</accession>
<proteinExistence type="predicted"/>
<protein>
    <recommendedName>
        <fullName evidence="1">N-acetyltransferase domain-containing protein</fullName>
    </recommendedName>
</protein>
<dbReference type="InterPro" id="IPR000182">
    <property type="entry name" value="GNAT_dom"/>
</dbReference>
<dbReference type="OrthoDB" id="9796381at2"/>
<evidence type="ECO:0000313" key="2">
    <source>
        <dbReference type="EMBL" id="EOL41246.1"/>
    </source>
</evidence>
<name>R3W193_9ENTE</name>
<dbReference type="EMBL" id="AJAT01000021">
    <property type="protein sequence ID" value="EOL41246.1"/>
    <property type="molecule type" value="Genomic_DNA"/>
</dbReference>
<feature type="domain" description="N-acetyltransferase" evidence="1">
    <location>
        <begin position="2"/>
        <end position="165"/>
    </location>
</feature>
<reference evidence="2 3" key="1">
    <citation type="submission" date="2013-02" db="EMBL/GenBank/DDBJ databases">
        <title>The Genome Sequence of Enterococcus phoeniculicola BAA-412.</title>
        <authorList>
            <consortium name="The Broad Institute Genome Sequencing Platform"/>
            <consortium name="The Broad Institute Genome Sequencing Center for Infectious Disease"/>
            <person name="Earl A.M."/>
            <person name="Gilmore M.S."/>
            <person name="Lebreton F."/>
            <person name="Walker B."/>
            <person name="Young S.K."/>
            <person name="Zeng Q."/>
            <person name="Gargeya S."/>
            <person name="Fitzgerald M."/>
            <person name="Haas B."/>
            <person name="Abouelleil A."/>
            <person name="Alvarado L."/>
            <person name="Arachchi H.M."/>
            <person name="Berlin A.M."/>
            <person name="Chapman S.B."/>
            <person name="Dewar J."/>
            <person name="Goldberg J."/>
            <person name="Griggs A."/>
            <person name="Gujja S."/>
            <person name="Hansen M."/>
            <person name="Howarth C."/>
            <person name="Imamovic A."/>
            <person name="Larimer J."/>
            <person name="McCowan C."/>
            <person name="Murphy C."/>
            <person name="Neiman D."/>
            <person name="Pearson M."/>
            <person name="Priest M."/>
            <person name="Roberts A."/>
            <person name="Saif S."/>
            <person name="Shea T."/>
            <person name="Sisk P."/>
            <person name="Sykes S."/>
            <person name="Wortman J."/>
            <person name="Nusbaum C."/>
            <person name="Birren B."/>
        </authorList>
    </citation>
    <scope>NUCLEOTIDE SEQUENCE [LARGE SCALE GENOMIC DNA]</scope>
    <source>
        <strain evidence="2 3">ATCC BAA-412</strain>
    </source>
</reference>
<sequence length="169" mass="19816">MMIFEPAVETDLSELEQLLASAKQSMTKQGIYQWTQEYPNSSDILTDIRQEELFLIKEVGRIVCMGTFTRKPMSGKGFNKEDLNWFIKRLVTHSDETGKGIGKCWLDFCISHFCQVGEHVYSCTNHTNFPMQRLFQKNQFEKIAEMTVEKRERMGSFYVYEREIGKIDE</sequence>
<dbReference type="AlphaFoldDB" id="R3W193"/>
<evidence type="ECO:0000259" key="1">
    <source>
        <dbReference type="PROSITE" id="PS51186"/>
    </source>
</evidence>
<organism evidence="2 3">
    <name type="scientific">Enterococcus phoeniculicola ATCC BAA-412</name>
    <dbReference type="NCBI Taxonomy" id="1158610"/>
    <lineage>
        <taxon>Bacteria</taxon>
        <taxon>Bacillati</taxon>
        <taxon>Bacillota</taxon>
        <taxon>Bacilli</taxon>
        <taxon>Lactobacillales</taxon>
        <taxon>Enterococcaceae</taxon>
        <taxon>Enterococcus</taxon>
    </lineage>
</organism>
<dbReference type="GO" id="GO:0016747">
    <property type="term" value="F:acyltransferase activity, transferring groups other than amino-acyl groups"/>
    <property type="evidence" value="ECO:0007669"/>
    <property type="project" value="InterPro"/>
</dbReference>
<dbReference type="STRING" id="154621.RV11_GL001026"/>
<comment type="caution">
    <text evidence="2">The sequence shown here is derived from an EMBL/GenBank/DDBJ whole genome shotgun (WGS) entry which is preliminary data.</text>
</comment>
<dbReference type="RefSeq" id="WP_010770085.1">
    <property type="nucleotide sequence ID" value="NZ_ASWE01000001.1"/>
</dbReference>
<gene>
    <name evidence="2" type="ORF">UC3_03455</name>
</gene>
<evidence type="ECO:0000313" key="3">
    <source>
        <dbReference type="Proteomes" id="UP000013785"/>
    </source>
</evidence>
<dbReference type="HOGENOM" id="CLU_013985_13_4_9"/>
<dbReference type="SUPFAM" id="SSF55729">
    <property type="entry name" value="Acyl-CoA N-acyltransferases (Nat)"/>
    <property type="match status" value="1"/>
</dbReference>
<keyword evidence="3" id="KW-1185">Reference proteome</keyword>
<dbReference type="PATRIC" id="fig|1158610.3.peg.3452"/>
<dbReference type="Pfam" id="PF00583">
    <property type="entry name" value="Acetyltransf_1"/>
    <property type="match status" value="1"/>
</dbReference>